<name>A0A9J6AQZ7_SOLCO</name>
<dbReference type="Proteomes" id="UP000824120">
    <property type="component" value="Chromosome 2"/>
</dbReference>
<evidence type="ECO:0000313" key="1">
    <source>
        <dbReference type="EMBL" id="KAG5627029.1"/>
    </source>
</evidence>
<dbReference type="EMBL" id="JACXVP010000002">
    <property type="protein sequence ID" value="KAG5627029.1"/>
    <property type="molecule type" value="Genomic_DNA"/>
</dbReference>
<protein>
    <submittedName>
        <fullName evidence="1">Uncharacterized protein</fullName>
    </submittedName>
</protein>
<evidence type="ECO:0000313" key="2">
    <source>
        <dbReference type="Proteomes" id="UP000824120"/>
    </source>
</evidence>
<keyword evidence="2" id="KW-1185">Reference proteome</keyword>
<accession>A0A9J6AQZ7</accession>
<proteinExistence type="predicted"/>
<comment type="caution">
    <text evidence="1">The sequence shown here is derived from an EMBL/GenBank/DDBJ whole genome shotgun (WGS) entry which is preliminary data.</text>
</comment>
<gene>
    <name evidence="1" type="ORF">H5410_012247</name>
</gene>
<reference evidence="1 2" key="1">
    <citation type="submission" date="2020-09" db="EMBL/GenBank/DDBJ databases">
        <title>De no assembly of potato wild relative species, Solanum commersonii.</title>
        <authorList>
            <person name="Cho K."/>
        </authorList>
    </citation>
    <scope>NUCLEOTIDE SEQUENCE [LARGE SCALE GENOMIC DNA]</scope>
    <source>
        <strain evidence="1">LZ3.2</strain>
        <tissue evidence="1">Leaf</tissue>
    </source>
</reference>
<organism evidence="1 2">
    <name type="scientific">Solanum commersonii</name>
    <name type="common">Commerson's wild potato</name>
    <name type="synonym">Commerson's nightshade</name>
    <dbReference type="NCBI Taxonomy" id="4109"/>
    <lineage>
        <taxon>Eukaryota</taxon>
        <taxon>Viridiplantae</taxon>
        <taxon>Streptophyta</taxon>
        <taxon>Embryophyta</taxon>
        <taxon>Tracheophyta</taxon>
        <taxon>Spermatophyta</taxon>
        <taxon>Magnoliopsida</taxon>
        <taxon>eudicotyledons</taxon>
        <taxon>Gunneridae</taxon>
        <taxon>Pentapetalae</taxon>
        <taxon>asterids</taxon>
        <taxon>lamiids</taxon>
        <taxon>Solanales</taxon>
        <taxon>Solanaceae</taxon>
        <taxon>Solanoideae</taxon>
        <taxon>Solaneae</taxon>
        <taxon>Solanum</taxon>
    </lineage>
</organism>
<dbReference type="AlphaFoldDB" id="A0A9J6AQZ7"/>
<sequence length="67" mass="8009">MNGEMDQIKANMAVGLNANTRFKKFDASRSEVYVRILFYNNTFDNNVRFKLLHRFIVQRDRFLFASE</sequence>